<reference evidence="1 2" key="1">
    <citation type="journal article" date="2021" name="Commun. Biol.">
        <title>The genome of Shorea leprosula (Dipterocarpaceae) highlights the ecological relevance of drought in aseasonal tropical rainforests.</title>
        <authorList>
            <person name="Ng K.K.S."/>
            <person name="Kobayashi M.J."/>
            <person name="Fawcett J.A."/>
            <person name="Hatakeyama M."/>
            <person name="Paape T."/>
            <person name="Ng C.H."/>
            <person name="Ang C.C."/>
            <person name="Tnah L.H."/>
            <person name="Lee C.T."/>
            <person name="Nishiyama T."/>
            <person name="Sese J."/>
            <person name="O'Brien M.J."/>
            <person name="Copetti D."/>
            <person name="Mohd Noor M.I."/>
            <person name="Ong R.C."/>
            <person name="Putra M."/>
            <person name="Sireger I.Z."/>
            <person name="Indrioko S."/>
            <person name="Kosugi Y."/>
            <person name="Izuno A."/>
            <person name="Isagi Y."/>
            <person name="Lee S.L."/>
            <person name="Shimizu K.K."/>
        </authorList>
    </citation>
    <scope>NUCLEOTIDE SEQUENCE [LARGE SCALE GENOMIC DNA]</scope>
    <source>
        <strain evidence="1">214</strain>
    </source>
</reference>
<dbReference type="AlphaFoldDB" id="A0AAV5MV27"/>
<gene>
    <name evidence="1" type="ORF">SLEP1_g59148</name>
</gene>
<keyword evidence="2" id="KW-1185">Reference proteome</keyword>
<accession>A0AAV5MV27</accession>
<organism evidence="1 2">
    <name type="scientific">Rubroshorea leprosula</name>
    <dbReference type="NCBI Taxonomy" id="152421"/>
    <lineage>
        <taxon>Eukaryota</taxon>
        <taxon>Viridiplantae</taxon>
        <taxon>Streptophyta</taxon>
        <taxon>Embryophyta</taxon>
        <taxon>Tracheophyta</taxon>
        <taxon>Spermatophyta</taxon>
        <taxon>Magnoliopsida</taxon>
        <taxon>eudicotyledons</taxon>
        <taxon>Gunneridae</taxon>
        <taxon>Pentapetalae</taxon>
        <taxon>rosids</taxon>
        <taxon>malvids</taxon>
        <taxon>Malvales</taxon>
        <taxon>Dipterocarpaceae</taxon>
        <taxon>Rubroshorea</taxon>
    </lineage>
</organism>
<proteinExistence type="predicted"/>
<dbReference type="Proteomes" id="UP001054252">
    <property type="component" value="Unassembled WGS sequence"/>
</dbReference>
<comment type="caution">
    <text evidence="1">The sequence shown here is derived from an EMBL/GenBank/DDBJ whole genome shotgun (WGS) entry which is preliminary data.</text>
</comment>
<dbReference type="EMBL" id="BPVZ01000766">
    <property type="protein sequence ID" value="GKV52571.1"/>
    <property type="molecule type" value="Genomic_DNA"/>
</dbReference>
<protein>
    <submittedName>
        <fullName evidence="1">Uncharacterized protein</fullName>
    </submittedName>
</protein>
<sequence>MGIKELPVRELDFGNSTGFEPLPTETSCCSGNYARILVSKLSESGKTTFSEDRHDDASSKTRSGDVYYGEALAQVNQYAPSNIPCFRPP</sequence>
<evidence type="ECO:0000313" key="2">
    <source>
        <dbReference type="Proteomes" id="UP001054252"/>
    </source>
</evidence>
<name>A0AAV5MV27_9ROSI</name>
<evidence type="ECO:0000313" key="1">
    <source>
        <dbReference type="EMBL" id="GKV52571.1"/>
    </source>
</evidence>